<evidence type="ECO:0000313" key="7">
    <source>
        <dbReference type="Proteomes" id="UP001523565"/>
    </source>
</evidence>
<evidence type="ECO:0000256" key="2">
    <source>
        <dbReference type="ARBA" id="ARBA00022692"/>
    </source>
</evidence>
<dbReference type="InterPro" id="IPR004695">
    <property type="entry name" value="SLAC1/Mae1/Ssu1/TehA"/>
</dbReference>
<evidence type="ECO:0000256" key="3">
    <source>
        <dbReference type="ARBA" id="ARBA00022989"/>
    </source>
</evidence>
<organism evidence="6 7">
    <name type="scientific">Ohessyouella blattaphilus</name>
    <dbReference type="NCBI Taxonomy" id="2949333"/>
    <lineage>
        <taxon>Bacteria</taxon>
        <taxon>Bacillati</taxon>
        <taxon>Bacillota</taxon>
        <taxon>Clostridia</taxon>
        <taxon>Lachnospirales</taxon>
        <taxon>Lachnospiraceae</taxon>
        <taxon>Ohessyouella</taxon>
    </lineage>
</organism>
<gene>
    <name evidence="6" type="ORF">NK118_02345</name>
</gene>
<feature type="transmembrane region" description="Helical" evidence="5">
    <location>
        <begin position="63"/>
        <end position="86"/>
    </location>
</feature>
<dbReference type="PANTHER" id="PTHR37955">
    <property type="entry name" value="TELLURITE RESISTANCE PROTEIN TEHA"/>
    <property type="match status" value="1"/>
</dbReference>
<dbReference type="Pfam" id="PF03595">
    <property type="entry name" value="SLAC1"/>
    <property type="match status" value="1"/>
</dbReference>
<evidence type="ECO:0000256" key="4">
    <source>
        <dbReference type="ARBA" id="ARBA00023136"/>
    </source>
</evidence>
<reference evidence="6 7" key="1">
    <citation type="journal article" date="2022" name="Genome Biol. Evol.">
        <title>Host diet, physiology and behaviors set the stage for Lachnospiraceae cladogenesis.</title>
        <authorList>
            <person name="Vera-Ponce De Leon A."/>
            <person name="Schneider M."/>
            <person name="Jahnes B.C."/>
            <person name="Sadowski V."/>
            <person name="Camuy-Velez L.A."/>
            <person name="Duan J."/>
            <person name="Sabree Z.L."/>
        </authorList>
    </citation>
    <scope>NUCLEOTIDE SEQUENCE [LARGE SCALE GENOMIC DNA]</scope>
    <source>
        <strain evidence="6 7">PAL227</strain>
    </source>
</reference>
<dbReference type="InterPro" id="IPR038665">
    <property type="entry name" value="Voltage-dep_anion_channel_sf"/>
</dbReference>
<dbReference type="EMBL" id="JAMZFV010000002">
    <property type="protein sequence ID" value="MCP1109083.1"/>
    <property type="molecule type" value="Genomic_DNA"/>
</dbReference>
<feature type="transmembrane region" description="Helical" evidence="5">
    <location>
        <begin position="29"/>
        <end position="51"/>
    </location>
</feature>
<feature type="transmembrane region" description="Helical" evidence="5">
    <location>
        <begin position="151"/>
        <end position="171"/>
    </location>
</feature>
<comment type="caution">
    <text evidence="6">The sequence shown here is derived from an EMBL/GenBank/DDBJ whole genome shotgun (WGS) entry which is preliminary data.</text>
</comment>
<keyword evidence="4 5" id="KW-0472">Membrane</keyword>
<proteinExistence type="predicted"/>
<evidence type="ECO:0000313" key="6">
    <source>
        <dbReference type="EMBL" id="MCP1109083.1"/>
    </source>
</evidence>
<keyword evidence="2 5" id="KW-0812">Transmembrane</keyword>
<dbReference type="Proteomes" id="UP001523565">
    <property type="component" value="Unassembled WGS sequence"/>
</dbReference>
<keyword evidence="3 5" id="KW-1133">Transmembrane helix</keyword>
<dbReference type="RefSeq" id="WP_262067991.1">
    <property type="nucleotide sequence ID" value="NZ_JAMXOC010000002.1"/>
</dbReference>
<feature type="transmembrane region" description="Helical" evidence="5">
    <location>
        <begin position="123"/>
        <end position="139"/>
    </location>
</feature>
<sequence length="315" mass="34872">MLKKIPFPLSGVMLGVLGLGNLLESFSPAIKWFCGTLGTVLALVLIAKMIWDKGALLEALRNPILASVLGTFPMSLMLLAGYGAALHIPGTLWLWYVAIALHIALMLYFTYNFVIKLKIENVHASYYIVYVGIIIASVTSPDFHTEALGSVIFWFGFIAYVPLLVLVSYRYLKVRNMESASKLLFCIFAAPANLCLVGYHKAIADKSLLVIITLMVVGQLFYLLVLAMLPKLLTKTFFPSYASLTFPLVITATELKLTNGELIARGIHSSVLAVAVKAETIIAVIFVVYALIRYFNFIFFEQREQGLGISTFKPR</sequence>
<comment type="subcellular location">
    <subcellularLocation>
        <location evidence="1">Membrane</location>
        <topology evidence="1">Multi-pass membrane protein</topology>
    </subcellularLocation>
</comment>
<accession>A0ABT1EEH2</accession>
<evidence type="ECO:0000256" key="5">
    <source>
        <dbReference type="SAM" id="Phobius"/>
    </source>
</evidence>
<feature type="transmembrane region" description="Helical" evidence="5">
    <location>
        <begin position="267"/>
        <end position="292"/>
    </location>
</feature>
<name>A0ABT1EEH2_9FIRM</name>
<protein>
    <submittedName>
        <fullName evidence="6">TDT family transporter</fullName>
    </submittedName>
</protein>
<feature type="transmembrane region" description="Helical" evidence="5">
    <location>
        <begin position="208"/>
        <end position="229"/>
    </location>
</feature>
<keyword evidence="7" id="KW-1185">Reference proteome</keyword>
<dbReference type="PANTHER" id="PTHR37955:SF1">
    <property type="entry name" value="DEP DOMAIN-CONTAINING PROTEIN"/>
    <property type="match status" value="1"/>
</dbReference>
<dbReference type="InterPro" id="IPR052951">
    <property type="entry name" value="Tellurite_res_ion_channel"/>
</dbReference>
<feature type="transmembrane region" description="Helical" evidence="5">
    <location>
        <begin position="92"/>
        <end position="111"/>
    </location>
</feature>
<dbReference type="CDD" id="cd09325">
    <property type="entry name" value="TDT_C4-dicarb_trans"/>
    <property type="match status" value="1"/>
</dbReference>
<dbReference type="Gene3D" id="1.50.10.150">
    <property type="entry name" value="Voltage-dependent anion channel"/>
    <property type="match status" value="1"/>
</dbReference>
<evidence type="ECO:0000256" key="1">
    <source>
        <dbReference type="ARBA" id="ARBA00004141"/>
    </source>
</evidence>